<protein>
    <submittedName>
        <fullName evidence="3">Uncharacterized protein</fullName>
    </submittedName>
</protein>
<keyword evidence="4" id="KW-1185">Reference proteome</keyword>
<feature type="chain" id="PRO_5046906636" evidence="2">
    <location>
        <begin position="26"/>
        <end position="84"/>
    </location>
</feature>
<sequence length="84" mass="8178">MDQARLRLAALAAPVALGAVLGVAAALEPDGVHLPSGAAPVTARATTASLTGFPHTTPPPTPVQARPGVVPMPVPSAAGTAEAR</sequence>
<evidence type="ECO:0000256" key="2">
    <source>
        <dbReference type="SAM" id="SignalP"/>
    </source>
</evidence>
<evidence type="ECO:0000313" key="4">
    <source>
        <dbReference type="Proteomes" id="UP001364211"/>
    </source>
</evidence>
<proteinExistence type="predicted"/>
<reference evidence="3 4" key="1">
    <citation type="submission" date="2024-03" db="EMBL/GenBank/DDBJ databases">
        <title>Draft genome sequence of Pseudonocardia sp. DW16-2.</title>
        <authorList>
            <person name="Duangmal K."/>
        </authorList>
    </citation>
    <scope>NUCLEOTIDE SEQUENCE [LARGE SCALE GENOMIC DNA]</scope>
    <source>
        <strain evidence="3 4">DW16-2</strain>
    </source>
</reference>
<dbReference type="RefSeq" id="WP_340293042.1">
    <property type="nucleotide sequence ID" value="NZ_JBBJUP010000017.1"/>
</dbReference>
<name>A0ABU8TAY2_9PSEU</name>
<accession>A0ABU8TAY2</accession>
<dbReference type="EMBL" id="JBBJUP010000017">
    <property type="protein sequence ID" value="MEJ8281126.1"/>
    <property type="molecule type" value="Genomic_DNA"/>
</dbReference>
<feature type="signal peptide" evidence="2">
    <location>
        <begin position="1"/>
        <end position="25"/>
    </location>
</feature>
<evidence type="ECO:0000313" key="3">
    <source>
        <dbReference type="EMBL" id="MEJ8281126.1"/>
    </source>
</evidence>
<feature type="region of interest" description="Disordered" evidence="1">
    <location>
        <begin position="51"/>
        <end position="84"/>
    </location>
</feature>
<evidence type="ECO:0000256" key="1">
    <source>
        <dbReference type="SAM" id="MobiDB-lite"/>
    </source>
</evidence>
<dbReference type="Proteomes" id="UP001364211">
    <property type="component" value="Unassembled WGS sequence"/>
</dbReference>
<organism evidence="3 4">
    <name type="scientific">Pseudonocardia spirodelae</name>
    <dbReference type="NCBI Taxonomy" id="3133431"/>
    <lineage>
        <taxon>Bacteria</taxon>
        <taxon>Bacillati</taxon>
        <taxon>Actinomycetota</taxon>
        <taxon>Actinomycetes</taxon>
        <taxon>Pseudonocardiales</taxon>
        <taxon>Pseudonocardiaceae</taxon>
        <taxon>Pseudonocardia</taxon>
    </lineage>
</organism>
<comment type="caution">
    <text evidence="3">The sequence shown here is derived from an EMBL/GenBank/DDBJ whole genome shotgun (WGS) entry which is preliminary data.</text>
</comment>
<gene>
    <name evidence="3" type="ORF">WJX68_19440</name>
</gene>
<keyword evidence="2" id="KW-0732">Signal</keyword>